<evidence type="ECO:0000313" key="7">
    <source>
        <dbReference type="Proteomes" id="UP000288096"/>
    </source>
</evidence>
<accession>A0A401G0Z7</accession>
<dbReference type="AlphaFoldDB" id="A0A401G0Z7"/>
<dbReference type="EMBL" id="BEXT01000001">
    <property type="protein sequence ID" value="GBC62899.1"/>
    <property type="molecule type" value="Genomic_DNA"/>
</dbReference>
<dbReference type="SUPFAM" id="SSF46785">
    <property type="entry name" value="Winged helix' DNA-binding domain"/>
    <property type="match status" value="1"/>
</dbReference>
<dbReference type="PANTHER" id="PTHR30126:SF64">
    <property type="entry name" value="HTH-TYPE TRANSCRIPTIONAL REGULATOR CITR"/>
    <property type="match status" value="1"/>
</dbReference>
<proteinExistence type="inferred from homology"/>
<reference evidence="7" key="2">
    <citation type="submission" date="2019-01" db="EMBL/GenBank/DDBJ databases">
        <title>Genome sequence of Desulfonema ishimotonii strain Tokyo 01.</title>
        <authorList>
            <person name="Fukui M."/>
        </authorList>
    </citation>
    <scope>NUCLEOTIDE SEQUENCE [LARGE SCALE GENOMIC DNA]</scope>
    <source>
        <strain evidence="7">Tokyo 01</strain>
    </source>
</reference>
<dbReference type="InterPro" id="IPR036388">
    <property type="entry name" value="WH-like_DNA-bd_sf"/>
</dbReference>
<keyword evidence="7" id="KW-1185">Reference proteome</keyword>
<dbReference type="Gene3D" id="1.10.10.10">
    <property type="entry name" value="Winged helix-like DNA-binding domain superfamily/Winged helix DNA-binding domain"/>
    <property type="match status" value="1"/>
</dbReference>
<comment type="similarity">
    <text evidence="1">Belongs to the LysR transcriptional regulatory family.</text>
</comment>
<evidence type="ECO:0000256" key="4">
    <source>
        <dbReference type="ARBA" id="ARBA00023163"/>
    </source>
</evidence>
<comment type="caution">
    <text evidence="6">The sequence shown here is derived from an EMBL/GenBank/DDBJ whole genome shotgun (WGS) entry which is preliminary data.</text>
</comment>
<dbReference type="PANTHER" id="PTHR30126">
    <property type="entry name" value="HTH-TYPE TRANSCRIPTIONAL REGULATOR"/>
    <property type="match status" value="1"/>
</dbReference>
<organism evidence="6 7">
    <name type="scientific">Desulfonema ishimotonii</name>
    <dbReference type="NCBI Taxonomy" id="45657"/>
    <lineage>
        <taxon>Bacteria</taxon>
        <taxon>Pseudomonadati</taxon>
        <taxon>Thermodesulfobacteriota</taxon>
        <taxon>Desulfobacteria</taxon>
        <taxon>Desulfobacterales</taxon>
        <taxon>Desulfococcaceae</taxon>
        <taxon>Desulfonema</taxon>
    </lineage>
</organism>
<dbReference type="PRINTS" id="PR00039">
    <property type="entry name" value="HTHLYSR"/>
</dbReference>
<dbReference type="Proteomes" id="UP000288096">
    <property type="component" value="Unassembled WGS sequence"/>
</dbReference>
<dbReference type="InterPro" id="IPR047788">
    <property type="entry name" value="LysR-like_Sec_metab"/>
</dbReference>
<dbReference type="CDD" id="cd08420">
    <property type="entry name" value="PBP2_CysL_like"/>
    <property type="match status" value="1"/>
</dbReference>
<keyword evidence="2" id="KW-0805">Transcription regulation</keyword>
<dbReference type="RefSeq" id="WP_124330032.1">
    <property type="nucleotide sequence ID" value="NZ_BEXT01000001.1"/>
</dbReference>
<keyword evidence="4" id="KW-0804">Transcription</keyword>
<dbReference type="Gene3D" id="3.40.190.290">
    <property type="match status" value="1"/>
</dbReference>
<dbReference type="OrthoDB" id="9808620at2"/>
<dbReference type="PROSITE" id="PS50931">
    <property type="entry name" value="HTH_LYSR"/>
    <property type="match status" value="1"/>
</dbReference>
<dbReference type="InterPro" id="IPR000847">
    <property type="entry name" value="LysR_HTH_N"/>
</dbReference>
<dbReference type="Pfam" id="PF03466">
    <property type="entry name" value="LysR_substrate"/>
    <property type="match status" value="1"/>
</dbReference>
<protein>
    <submittedName>
        <fullName evidence="6">LysR family transcriptional regulator</fullName>
    </submittedName>
</protein>
<dbReference type="FunFam" id="1.10.10.10:FF:000001">
    <property type="entry name" value="LysR family transcriptional regulator"/>
    <property type="match status" value="1"/>
</dbReference>
<keyword evidence="3" id="KW-0238">DNA-binding</keyword>
<evidence type="ECO:0000256" key="2">
    <source>
        <dbReference type="ARBA" id="ARBA00023015"/>
    </source>
</evidence>
<feature type="domain" description="HTH lysR-type" evidence="5">
    <location>
        <begin position="1"/>
        <end position="58"/>
    </location>
</feature>
<evidence type="ECO:0000256" key="3">
    <source>
        <dbReference type="ARBA" id="ARBA00023125"/>
    </source>
</evidence>
<name>A0A401G0Z7_9BACT</name>
<dbReference type="GO" id="GO:0003700">
    <property type="term" value="F:DNA-binding transcription factor activity"/>
    <property type="evidence" value="ECO:0007669"/>
    <property type="project" value="InterPro"/>
</dbReference>
<dbReference type="SUPFAM" id="SSF53850">
    <property type="entry name" value="Periplasmic binding protein-like II"/>
    <property type="match status" value="1"/>
</dbReference>
<sequence>MDLWQLHIFCKVVEFKSFSGAGKTVHLSQPTVSSHIKDLENHFGCRLIDRMAREAIPTRAGELLYGYARKLIALRDETEIAMAEFHGKIKGCLTIGGSTIPGTYILPRLVGAFIGKYPDVTLSLTIGDTERITGDILSGQLELGIVGAKTRDKKILQEALIADEMFLVVPADHPWAKRKSVTPDMLLKEPFIIREAGSGTLKSIQENLEKSGCDIDDLNVIAEMGSTGAVIQGIRNRVGISILSGIAVAEEAAAGTLTALSVEGLSLKRHFYLSVHRHKTASPLCNTFVRFLKQQLTPPE</sequence>
<evidence type="ECO:0000259" key="5">
    <source>
        <dbReference type="PROSITE" id="PS50931"/>
    </source>
</evidence>
<gene>
    <name evidence="6" type="ORF">DENIS_3883</name>
</gene>
<evidence type="ECO:0000256" key="1">
    <source>
        <dbReference type="ARBA" id="ARBA00009437"/>
    </source>
</evidence>
<dbReference type="NCBIfam" id="NF040786">
    <property type="entry name" value="LysR_Sec_metab"/>
    <property type="match status" value="1"/>
</dbReference>
<dbReference type="InterPro" id="IPR036390">
    <property type="entry name" value="WH_DNA-bd_sf"/>
</dbReference>
<dbReference type="GO" id="GO:0000976">
    <property type="term" value="F:transcription cis-regulatory region binding"/>
    <property type="evidence" value="ECO:0007669"/>
    <property type="project" value="TreeGrafter"/>
</dbReference>
<dbReference type="Pfam" id="PF00126">
    <property type="entry name" value="HTH_1"/>
    <property type="match status" value="1"/>
</dbReference>
<dbReference type="InterPro" id="IPR005119">
    <property type="entry name" value="LysR_subst-bd"/>
</dbReference>
<reference evidence="7" key="1">
    <citation type="submission" date="2017-11" db="EMBL/GenBank/DDBJ databases">
        <authorList>
            <person name="Watanabe M."/>
            <person name="Kojima H."/>
        </authorList>
    </citation>
    <scope>NUCLEOTIDE SEQUENCE [LARGE SCALE GENOMIC DNA]</scope>
    <source>
        <strain evidence="7">Tokyo 01</strain>
    </source>
</reference>
<evidence type="ECO:0000313" key="6">
    <source>
        <dbReference type="EMBL" id="GBC62899.1"/>
    </source>
</evidence>